<name>A0ABW2CE73_9ACTN</name>
<dbReference type="EMBL" id="JBHSXS010000002">
    <property type="protein sequence ID" value="MFC6879475.1"/>
    <property type="molecule type" value="Genomic_DNA"/>
</dbReference>
<evidence type="ECO:0000313" key="2">
    <source>
        <dbReference type="Proteomes" id="UP001596380"/>
    </source>
</evidence>
<reference evidence="2" key="1">
    <citation type="journal article" date="2019" name="Int. J. Syst. Evol. Microbiol.">
        <title>The Global Catalogue of Microorganisms (GCM) 10K type strain sequencing project: providing services to taxonomists for standard genome sequencing and annotation.</title>
        <authorList>
            <consortium name="The Broad Institute Genomics Platform"/>
            <consortium name="The Broad Institute Genome Sequencing Center for Infectious Disease"/>
            <person name="Wu L."/>
            <person name="Ma J."/>
        </authorList>
    </citation>
    <scope>NUCLEOTIDE SEQUENCE [LARGE SCALE GENOMIC DNA]</scope>
    <source>
        <strain evidence="2">JCM 3369</strain>
    </source>
</reference>
<dbReference type="RefSeq" id="WP_160824081.1">
    <property type="nucleotide sequence ID" value="NZ_JBHSXS010000002.1"/>
</dbReference>
<sequence>MKHVDLNATINGLTGITDPTPYLDLLPDLAIALPVGARAFATNVDHYDFVGKRCVKDLQLTRIDGPAEGELTLFFRHNCWKHEEDLLIRYEGITNFAVEELADDETLPGPVILDEILPHPNGCTHEFAFRPGTLNITCRDLHASWLETDCPDKPTG</sequence>
<dbReference type="Proteomes" id="UP001596380">
    <property type="component" value="Unassembled WGS sequence"/>
</dbReference>
<evidence type="ECO:0000313" key="1">
    <source>
        <dbReference type="EMBL" id="MFC6879475.1"/>
    </source>
</evidence>
<protein>
    <submittedName>
        <fullName evidence="1">Uncharacterized protein</fullName>
    </submittedName>
</protein>
<keyword evidence="2" id="KW-1185">Reference proteome</keyword>
<proteinExistence type="predicted"/>
<accession>A0ABW2CE73</accession>
<gene>
    <name evidence="1" type="ORF">ACFQKB_06810</name>
</gene>
<comment type="caution">
    <text evidence="1">The sequence shown here is derived from an EMBL/GenBank/DDBJ whole genome shotgun (WGS) entry which is preliminary data.</text>
</comment>
<organism evidence="1 2">
    <name type="scientific">Actinomadura yumaensis</name>
    <dbReference type="NCBI Taxonomy" id="111807"/>
    <lineage>
        <taxon>Bacteria</taxon>
        <taxon>Bacillati</taxon>
        <taxon>Actinomycetota</taxon>
        <taxon>Actinomycetes</taxon>
        <taxon>Streptosporangiales</taxon>
        <taxon>Thermomonosporaceae</taxon>
        <taxon>Actinomadura</taxon>
    </lineage>
</organism>